<accession>A0A418YAH4</accession>
<dbReference type="Proteomes" id="UP000283255">
    <property type="component" value="Unassembled WGS sequence"/>
</dbReference>
<keyword evidence="2" id="KW-1185">Reference proteome</keyword>
<dbReference type="EMBL" id="QZCH01000033">
    <property type="protein sequence ID" value="RJG39542.1"/>
    <property type="molecule type" value="Genomic_DNA"/>
</dbReference>
<protein>
    <submittedName>
        <fullName evidence="1">Uncharacterized protein</fullName>
    </submittedName>
</protein>
<sequence>MSLWEITMLKATNAFSTQDYVEAKRLNKCALKIARQGLEEEFKVDPEAALASVMVCLFNLSDIAIYQQQPQQACEYLLQTVTDIQNLPTPISQLQQHAILRSVQQIRMEWQRFNQHYPHHFMALDNSQQLQHHLWQIDNQLHALRAH</sequence>
<organism evidence="1 2">
    <name type="scientific">Motilimonas pumila</name>
    <dbReference type="NCBI Taxonomy" id="2303987"/>
    <lineage>
        <taxon>Bacteria</taxon>
        <taxon>Pseudomonadati</taxon>
        <taxon>Pseudomonadota</taxon>
        <taxon>Gammaproteobacteria</taxon>
        <taxon>Alteromonadales</taxon>
        <taxon>Alteromonadales genera incertae sedis</taxon>
        <taxon>Motilimonas</taxon>
    </lineage>
</organism>
<dbReference type="AlphaFoldDB" id="A0A418YAH4"/>
<evidence type="ECO:0000313" key="1">
    <source>
        <dbReference type="EMBL" id="RJG39542.1"/>
    </source>
</evidence>
<name>A0A418YAH4_9GAMM</name>
<reference evidence="1 2" key="1">
    <citation type="submission" date="2018-09" db="EMBL/GenBank/DDBJ databases">
        <authorList>
            <person name="Wang F."/>
        </authorList>
    </citation>
    <scope>NUCLEOTIDE SEQUENCE [LARGE SCALE GENOMIC DNA]</scope>
    <source>
        <strain evidence="1 2">PLHSC7-2</strain>
    </source>
</reference>
<dbReference type="RefSeq" id="WP_119912198.1">
    <property type="nucleotide sequence ID" value="NZ_QZCH01000033.1"/>
</dbReference>
<comment type="caution">
    <text evidence="1">The sequence shown here is derived from an EMBL/GenBank/DDBJ whole genome shotgun (WGS) entry which is preliminary data.</text>
</comment>
<reference evidence="1 2" key="2">
    <citation type="submission" date="2019-01" db="EMBL/GenBank/DDBJ databases">
        <title>Motilimonas pumilus sp. nov., isolated from the gut of sea cucumber (Apostichopus japonicus).</title>
        <authorList>
            <person name="Wang F.-Q."/>
            <person name="Ren L.-H."/>
            <person name="Lin Y.-W."/>
            <person name="Sun G.-H."/>
            <person name="Du Z.-J."/>
            <person name="Zhao J.-X."/>
            <person name="Liu X.-J."/>
            <person name="Liu L.-J."/>
        </authorList>
    </citation>
    <scope>NUCLEOTIDE SEQUENCE [LARGE SCALE GENOMIC DNA]</scope>
    <source>
        <strain evidence="1 2">PLHSC7-2</strain>
    </source>
</reference>
<gene>
    <name evidence="1" type="ORF">D1Z90_18055</name>
</gene>
<proteinExistence type="predicted"/>
<evidence type="ECO:0000313" key="2">
    <source>
        <dbReference type="Proteomes" id="UP000283255"/>
    </source>
</evidence>